<keyword evidence="1" id="KW-0472">Membrane</keyword>
<sequence>MLATVFGAGAVAVLRTAWAVVGFAGVLLQNLTFTAVMATRLALTTTPDPGLWALHDALFVFNGTFLALAMTGLSLAGAGAGLIRPWHSRIGLVAAALQFASAVLGPLVIEDPGPIGLLGLAGWLIWVVWLVAYGVALRSPVSATSHRAG</sequence>
<name>A0A931C8T0_9ACTN</name>
<feature type="transmembrane region" description="Helical" evidence="1">
    <location>
        <begin position="115"/>
        <end position="137"/>
    </location>
</feature>
<keyword evidence="1" id="KW-1133">Transmembrane helix</keyword>
<evidence type="ECO:0000313" key="2">
    <source>
        <dbReference type="EMBL" id="MBG0565554.1"/>
    </source>
</evidence>
<reference evidence="2" key="1">
    <citation type="submission" date="2020-11" db="EMBL/GenBank/DDBJ databases">
        <title>Isolation and identification of active actinomycetes.</title>
        <authorList>
            <person name="Sun X."/>
        </authorList>
    </citation>
    <scope>NUCLEOTIDE SEQUENCE</scope>
    <source>
        <strain evidence="2">NEAU-A11</strain>
    </source>
</reference>
<evidence type="ECO:0000256" key="1">
    <source>
        <dbReference type="SAM" id="Phobius"/>
    </source>
</evidence>
<evidence type="ECO:0000313" key="3">
    <source>
        <dbReference type="Proteomes" id="UP000598146"/>
    </source>
</evidence>
<comment type="caution">
    <text evidence="2">The sequence shown here is derived from an EMBL/GenBank/DDBJ whole genome shotgun (WGS) entry which is preliminary data.</text>
</comment>
<gene>
    <name evidence="2" type="ORF">I4J89_29295</name>
</gene>
<keyword evidence="3" id="KW-1185">Reference proteome</keyword>
<evidence type="ECO:0008006" key="4">
    <source>
        <dbReference type="Google" id="ProtNLM"/>
    </source>
</evidence>
<protein>
    <recommendedName>
        <fullName evidence="4">DUF4386 family protein</fullName>
    </recommendedName>
</protein>
<accession>A0A931C8T0</accession>
<keyword evidence="1" id="KW-0812">Transmembrane</keyword>
<dbReference type="EMBL" id="JADQTO010000015">
    <property type="protein sequence ID" value="MBG0565554.1"/>
    <property type="molecule type" value="Genomic_DNA"/>
</dbReference>
<proteinExistence type="predicted"/>
<dbReference type="Proteomes" id="UP000598146">
    <property type="component" value="Unassembled WGS sequence"/>
</dbReference>
<feature type="transmembrane region" description="Helical" evidence="1">
    <location>
        <begin position="57"/>
        <end position="83"/>
    </location>
</feature>
<organism evidence="2 3">
    <name type="scientific">Actinoplanes aureus</name>
    <dbReference type="NCBI Taxonomy" id="2792083"/>
    <lineage>
        <taxon>Bacteria</taxon>
        <taxon>Bacillati</taxon>
        <taxon>Actinomycetota</taxon>
        <taxon>Actinomycetes</taxon>
        <taxon>Micromonosporales</taxon>
        <taxon>Micromonosporaceae</taxon>
        <taxon>Actinoplanes</taxon>
    </lineage>
</organism>
<dbReference type="AlphaFoldDB" id="A0A931C8T0"/>
<feature type="transmembrane region" description="Helical" evidence="1">
    <location>
        <begin position="90"/>
        <end position="109"/>
    </location>
</feature>